<dbReference type="RefSeq" id="YP_010660563.1">
    <property type="nucleotide sequence ID" value="NC_070877.1"/>
</dbReference>
<evidence type="ECO:0000313" key="2">
    <source>
        <dbReference type="Proteomes" id="UP000321915"/>
    </source>
</evidence>
<organism evidence="1 2">
    <name type="scientific">Arthrobacter phage Qui</name>
    <dbReference type="NCBI Taxonomy" id="2603260"/>
    <lineage>
        <taxon>Viruses</taxon>
        <taxon>Duplodnaviria</taxon>
        <taxon>Heunggongvirae</taxon>
        <taxon>Uroviricota</taxon>
        <taxon>Caudoviricetes</taxon>
        <taxon>Quivirus</taxon>
        <taxon>Quivirus qui</taxon>
    </lineage>
</organism>
<proteinExistence type="predicted"/>
<accession>A0A5B8WKS4</accession>
<dbReference type="KEGG" id="vg:77936557"/>
<name>A0A5B8WKS4_9CAUD</name>
<protein>
    <submittedName>
        <fullName evidence="1">Uncharacterized protein</fullName>
    </submittedName>
</protein>
<dbReference type="GeneID" id="77936557"/>
<reference evidence="1 2" key="1">
    <citation type="submission" date="2019-07" db="EMBL/GenBank/DDBJ databases">
        <authorList>
            <person name="Abdullah A."/>
            <person name="Lima G.C."/>
            <person name="Cuneo C.K."/>
            <person name="Ennest D.C."/>
            <person name="Fritz K.J."/>
            <person name="Johnson B.T."/>
            <person name="Larson S.M."/>
            <person name="Lemunyete M.N."/>
            <person name="Murray M.B."/>
            <person name="Osmond D.E."/>
            <person name="Patras K.A."/>
            <person name="Ransibrahmanakul S."/>
            <person name="Simpson K.A."/>
            <person name="Thull B.S."/>
            <person name="Wetzel S."/>
            <person name="Bonilla J.A."/>
            <person name="Klyczek K."/>
            <person name="Garlena R.A."/>
            <person name="Russell D.A."/>
            <person name="Pope W.H."/>
            <person name="Jacobs-Sera D."/>
            <person name="Hatfull G.F."/>
        </authorList>
    </citation>
    <scope>NUCLEOTIDE SEQUENCE [LARGE SCALE GENOMIC DNA]</scope>
</reference>
<gene>
    <name evidence="1" type="primary">197</name>
    <name evidence="1" type="ORF">SEA_QUI_197</name>
</gene>
<evidence type="ECO:0000313" key="1">
    <source>
        <dbReference type="EMBL" id="QED11685.1"/>
    </source>
</evidence>
<dbReference type="Proteomes" id="UP000321915">
    <property type="component" value="Segment"/>
</dbReference>
<sequence>MGFKDGINALGKGLADWAEKATPLELKLSNIGKPVEVKTWVREGPGVANESLTTYAGVLKSYVIFCDGIEIVLADVALIEVGFKTHRIEVSV</sequence>
<dbReference type="EMBL" id="MN183282">
    <property type="protein sequence ID" value="QED11685.1"/>
    <property type="molecule type" value="Genomic_DNA"/>
</dbReference>
<keyword evidence="2" id="KW-1185">Reference proteome</keyword>